<dbReference type="RefSeq" id="WP_344627851.1">
    <property type="nucleotide sequence ID" value="NZ_BAAALD010000122.1"/>
</dbReference>
<dbReference type="Pfam" id="PF13411">
    <property type="entry name" value="MerR_1"/>
    <property type="match status" value="1"/>
</dbReference>
<dbReference type="Proteomes" id="UP001499987">
    <property type="component" value="Unassembled WGS sequence"/>
</dbReference>
<keyword evidence="1" id="KW-0238">DNA-binding</keyword>
<feature type="domain" description="B12-binding" evidence="4">
    <location>
        <begin position="206"/>
        <end position="330"/>
    </location>
</feature>
<dbReference type="InterPro" id="IPR009061">
    <property type="entry name" value="DNA-bd_dom_put_sf"/>
</dbReference>
<dbReference type="InterPro" id="IPR000551">
    <property type="entry name" value="MerR-type_HTH_dom"/>
</dbReference>
<accession>A0ABN1U691</accession>
<dbReference type="InterPro" id="IPR047057">
    <property type="entry name" value="MerR_fam"/>
</dbReference>
<dbReference type="InterPro" id="IPR006158">
    <property type="entry name" value="Cobalamin-bd"/>
</dbReference>
<dbReference type="Gene3D" id="1.10.1660.10">
    <property type="match status" value="1"/>
</dbReference>
<evidence type="ECO:0000256" key="2">
    <source>
        <dbReference type="SAM" id="MobiDB-lite"/>
    </source>
</evidence>
<dbReference type="Gene3D" id="1.10.1240.10">
    <property type="entry name" value="Methionine synthase domain"/>
    <property type="match status" value="1"/>
</dbReference>
<sequence length="330" mass="34861">MEIPTDLTASLAEASITTGGVARRLGVSPTTVRSWERRYGIGPSGHEAGRHRRWRPQDVAVLESMCRLTAHGVPPAEAARLALAGTLVRVPQGRAEVRDTAGPDEPRESGGGRGPARGPRRPECRGRGRAAVRLDAPVVERMLDAAVAELGVVTAWDEVMMPALRAVGRKWATEGERYVEVEHLLSWHISGALRKATRCTEPAAPVAPVLLAGMPGELHSLALEAVAAGLTRRGVPFRMFGPAVPTAALVEAVRRIGPSAVLLWSQCRSTADPRLAQLAAATAWGPRGARARPAVLLGGPGWAGVGRIAGTVRPRRLPEGLAHLEALATA</sequence>
<dbReference type="SMART" id="SM00422">
    <property type="entry name" value="HTH_MERR"/>
    <property type="match status" value="1"/>
</dbReference>
<dbReference type="PROSITE" id="PS51332">
    <property type="entry name" value="B12_BINDING"/>
    <property type="match status" value="1"/>
</dbReference>
<dbReference type="SUPFAM" id="SSF52242">
    <property type="entry name" value="Cobalamin (vitamin B12)-binding domain"/>
    <property type="match status" value="1"/>
</dbReference>
<dbReference type="InterPro" id="IPR003759">
    <property type="entry name" value="Cbl-bd_cap"/>
</dbReference>
<dbReference type="SUPFAM" id="SSF46955">
    <property type="entry name" value="Putative DNA-binding domain"/>
    <property type="match status" value="1"/>
</dbReference>
<organism evidence="5 6">
    <name type="scientific">Kitasatospora arboriphila</name>
    <dbReference type="NCBI Taxonomy" id="258052"/>
    <lineage>
        <taxon>Bacteria</taxon>
        <taxon>Bacillati</taxon>
        <taxon>Actinomycetota</taxon>
        <taxon>Actinomycetes</taxon>
        <taxon>Kitasatosporales</taxon>
        <taxon>Streptomycetaceae</taxon>
        <taxon>Kitasatospora</taxon>
    </lineage>
</organism>
<evidence type="ECO:0000256" key="1">
    <source>
        <dbReference type="ARBA" id="ARBA00023125"/>
    </source>
</evidence>
<dbReference type="InterPro" id="IPR036594">
    <property type="entry name" value="Meth_synthase_dom"/>
</dbReference>
<dbReference type="PROSITE" id="PS50937">
    <property type="entry name" value="HTH_MERR_2"/>
    <property type="match status" value="1"/>
</dbReference>
<evidence type="ECO:0000313" key="6">
    <source>
        <dbReference type="Proteomes" id="UP001499987"/>
    </source>
</evidence>
<feature type="compositionally biased region" description="Basic and acidic residues" evidence="2">
    <location>
        <begin position="95"/>
        <end position="110"/>
    </location>
</feature>
<feature type="domain" description="HTH merR-type" evidence="3">
    <location>
        <begin position="15"/>
        <end position="84"/>
    </location>
</feature>
<reference evidence="5 6" key="1">
    <citation type="journal article" date="2019" name="Int. J. Syst. Evol. Microbiol.">
        <title>The Global Catalogue of Microorganisms (GCM) 10K type strain sequencing project: providing services to taxonomists for standard genome sequencing and annotation.</title>
        <authorList>
            <consortium name="The Broad Institute Genomics Platform"/>
            <consortium name="The Broad Institute Genome Sequencing Center for Infectious Disease"/>
            <person name="Wu L."/>
            <person name="Ma J."/>
        </authorList>
    </citation>
    <scope>NUCLEOTIDE SEQUENCE [LARGE SCALE GENOMIC DNA]</scope>
    <source>
        <strain evidence="5 6">JCM 13002</strain>
    </source>
</reference>
<dbReference type="PANTHER" id="PTHR30204">
    <property type="entry name" value="REDOX-CYCLING DRUG-SENSING TRANSCRIPTIONAL ACTIVATOR SOXR"/>
    <property type="match status" value="1"/>
</dbReference>
<dbReference type="InterPro" id="IPR036724">
    <property type="entry name" value="Cobalamin-bd_sf"/>
</dbReference>
<dbReference type="EMBL" id="BAAALD010000122">
    <property type="protein sequence ID" value="GAA1121096.1"/>
    <property type="molecule type" value="Genomic_DNA"/>
</dbReference>
<evidence type="ECO:0000313" key="5">
    <source>
        <dbReference type="EMBL" id="GAA1121096.1"/>
    </source>
</evidence>
<feature type="region of interest" description="Disordered" evidence="2">
    <location>
        <begin position="92"/>
        <end position="127"/>
    </location>
</feature>
<dbReference type="Pfam" id="PF02607">
    <property type="entry name" value="B12-binding_2"/>
    <property type="match status" value="1"/>
</dbReference>
<evidence type="ECO:0000259" key="3">
    <source>
        <dbReference type="PROSITE" id="PS50937"/>
    </source>
</evidence>
<evidence type="ECO:0000259" key="4">
    <source>
        <dbReference type="PROSITE" id="PS51332"/>
    </source>
</evidence>
<dbReference type="Gene3D" id="3.40.50.280">
    <property type="entry name" value="Cobalamin-binding domain"/>
    <property type="match status" value="1"/>
</dbReference>
<dbReference type="PANTHER" id="PTHR30204:SF97">
    <property type="entry name" value="MERR FAMILY REGULATORY PROTEIN"/>
    <property type="match status" value="1"/>
</dbReference>
<comment type="caution">
    <text evidence="5">The sequence shown here is derived from an EMBL/GenBank/DDBJ whole genome shotgun (WGS) entry which is preliminary data.</text>
</comment>
<name>A0ABN1U691_9ACTN</name>
<protein>
    <submittedName>
        <fullName evidence="5">MerR family transcriptional regulator</fullName>
    </submittedName>
</protein>
<keyword evidence="6" id="KW-1185">Reference proteome</keyword>
<proteinExistence type="predicted"/>
<gene>
    <name evidence="5" type="ORF">GCM10009663_70860</name>
</gene>